<sequence length="153" mass="16902">MPKVDLDAITPSNATGYPDPFHKEVQGRWWKRIAPAAKLTELGASHVTLDPGAWSSQRHWHETEDELVIMLAGRAVLVEDDGEREVGPGDVLAWAKGVSNGHHLINRSDEPCTFVAISAGERTSGGYSDIDMTWTADGVFRHRDGTEYPKRQP</sequence>
<dbReference type="Proteomes" id="UP001165363">
    <property type="component" value="Unassembled WGS sequence"/>
</dbReference>
<feature type="domain" description="Cupin type-2" evidence="2">
    <location>
        <begin position="46"/>
        <end position="117"/>
    </location>
</feature>
<dbReference type="InterPro" id="IPR014710">
    <property type="entry name" value="RmlC-like_jellyroll"/>
</dbReference>
<keyword evidence="1" id="KW-0479">Metal-binding</keyword>
<dbReference type="InterPro" id="IPR051610">
    <property type="entry name" value="GPI/OXD"/>
</dbReference>
<evidence type="ECO:0000256" key="1">
    <source>
        <dbReference type="ARBA" id="ARBA00022723"/>
    </source>
</evidence>
<reference evidence="3" key="1">
    <citation type="submission" date="2022-05" db="EMBL/GenBank/DDBJ databases">
        <authorList>
            <person name="Jo J.-H."/>
            <person name="Im W.-T."/>
        </authorList>
    </citation>
    <scope>NUCLEOTIDE SEQUENCE</scope>
    <source>
        <strain evidence="3">SE158</strain>
    </source>
</reference>
<dbReference type="InterPro" id="IPR013096">
    <property type="entry name" value="Cupin_2"/>
</dbReference>
<dbReference type="EMBL" id="JAMGBD010000001">
    <property type="protein sequence ID" value="MCL6682846.1"/>
    <property type="molecule type" value="Genomic_DNA"/>
</dbReference>
<dbReference type="RefSeq" id="WP_249846790.1">
    <property type="nucleotide sequence ID" value="NZ_JAMGBD010000001.1"/>
</dbReference>
<evidence type="ECO:0000313" key="3">
    <source>
        <dbReference type="EMBL" id="MCL6682846.1"/>
    </source>
</evidence>
<proteinExistence type="predicted"/>
<dbReference type="PANTHER" id="PTHR35848">
    <property type="entry name" value="OXALATE-BINDING PROTEIN"/>
    <property type="match status" value="1"/>
</dbReference>
<evidence type="ECO:0000259" key="2">
    <source>
        <dbReference type="Pfam" id="PF07883"/>
    </source>
</evidence>
<dbReference type="SUPFAM" id="SSF51182">
    <property type="entry name" value="RmlC-like cupins"/>
    <property type="match status" value="1"/>
</dbReference>
<accession>A0ABT0RJP2</accession>
<name>A0ABT0RJP2_9SPHN</name>
<dbReference type="Gene3D" id="2.60.120.10">
    <property type="entry name" value="Jelly Rolls"/>
    <property type="match status" value="1"/>
</dbReference>
<organism evidence="3 4">
    <name type="scientific">Sphingomonas alba</name>
    <dbReference type="NCBI Taxonomy" id="2908208"/>
    <lineage>
        <taxon>Bacteria</taxon>
        <taxon>Pseudomonadati</taxon>
        <taxon>Pseudomonadota</taxon>
        <taxon>Alphaproteobacteria</taxon>
        <taxon>Sphingomonadales</taxon>
        <taxon>Sphingomonadaceae</taxon>
        <taxon>Sphingomonas</taxon>
    </lineage>
</organism>
<comment type="caution">
    <text evidence="3">The sequence shown here is derived from an EMBL/GenBank/DDBJ whole genome shotgun (WGS) entry which is preliminary data.</text>
</comment>
<keyword evidence="4" id="KW-1185">Reference proteome</keyword>
<evidence type="ECO:0000313" key="4">
    <source>
        <dbReference type="Proteomes" id="UP001165363"/>
    </source>
</evidence>
<dbReference type="PANTHER" id="PTHR35848:SF9">
    <property type="entry name" value="SLL1358 PROTEIN"/>
    <property type="match status" value="1"/>
</dbReference>
<dbReference type="CDD" id="cd02224">
    <property type="entry name" value="cupin_SPO2919-like"/>
    <property type="match status" value="1"/>
</dbReference>
<dbReference type="InterPro" id="IPR011051">
    <property type="entry name" value="RmlC_Cupin_sf"/>
</dbReference>
<dbReference type="Pfam" id="PF07883">
    <property type="entry name" value="Cupin_2"/>
    <property type="match status" value="1"/>
</dbReference>
<gene>
    <name evidence="3" type="ORF">LZ536_02885</name>
</gene>
<protein>
    <submittedName>
        <fullName evidence="3">Cupin domain-containing protein</fullName>
    </submittedName>
</protein>